<accession>A0A819YK27</accession>
<reference evidence="2" key="1">
    <citation type="submission" date="2021-02" db="EMBL/GenBank/DDBJ databases">
        <authorList>
            <person name="Nowell W R."/>
        </authorList>
    </citation>
    <scope>NUCLEOTIDE SEQUENCE</scope>
</reference>
<name>A0A819YK27_9BILA</name>
<dbReference type="InterPro" id="IPR000477">
    <property type="entry name" value="RT_dom"/>
</dbReference>
<dbReference type="EMBL" id="CAJOBD010010677">
    <property type="protein sequence ID" value="CAF4156244.1"/>
    <property type="molecule type" value="Genomic_DNA"/>
</dbReference>
<dbReference type="Pfam" id="PF26215">
    <property type="entry name" value="HTH_animal"/>
    <property type="match status" value="1"/>
</dbReference>
<sequence>MTILKQRIYTRRLPTSFQLLDHSIDNIEQMLKRPAFDRDKRATLLSRPFKTITQFKYDLMVLAITTAEETVRCHTKIIVDEKKKLVDTAHGQVSLPKPLVELMNTVAARQSNILQRHELILKQKLSVFDDAPIHILPSSPITEAASSLSSKQLSFFTNGPKYIAPCQNRFSYQPVDIIINKEYENIIQCFKIGLSDNCVSTSDQRAKYFFADIEHLLRRLYTTPLPHKLQIRAQYEQRMIRSIQHGLRQSAVVIRKIDKSKGFHLGSADDYHRKALEYMQKTNAYEEISSAHLYFIPKPYKVNTPLRPIVSSIQAAATGVSHFLDKIIRPLYDRVAKPTTFSNDIDFVRQLEQFRDEGRLLPTTLFITFDVTDLYTMIPRDRTLAALGCFLDRYSTEDKISDMTIDTIMKMARLVINTNCFAFENKYYRQIRGGAMGSPLTMTLANIYIAAKKDENIRITQSMSTTVEFLDVLVTSDRGQLKTTVYHKPAAEPYILPYLSEHPRHINCNIAKGALIRATRLCSDVQDFDTERLCIELTLLLNGYPLKFINYHFKQFFQQHNAMSLLEQLDKKIYQGLHKTSLAQLSRRERQKNKRILNYEDSLKQPHQGPRDWNKKMITVHFTFESGPMLQFKLELRRLWEKYYLYKGSPMNNVCLQIGTLTDKSLSQLFIKKKPPKRKLNNVISEEASTTITNMIS</sequence>
<evidence type="ECO:0000313" key="3">
    <source>
        <dbReference type="Proteomes" id="UP000663836"/>
    </source>
</evidence>
<protein>
    <recommendedName>
        <fullName evidence="1">Reverse transcriptase domain-containing protein</fullName>
    </recommendedName>
</protein>
<evidence type="ECO:0000259" key="1">
    <source>
        <dbReference type="PROSITE" id="PS50878"/>
    </source>
</evidence>
<evidence type="ECO:0000313" key="2">
    <source>
        <dbReference type="EMBL" id="CAF4156244.1"/>
    </source>
</evidence>
<dbReference type="InterPro" id="IPR058912">
    <property type="entry name" value="HTH_animal"/>
</dbReference>
<dbReference type="PROSITE" id="PS50878">
    <property type="entry name" value="RT_POL"/>
    <property type="match status" value="1"/>
</dbReference>
<comment type="caution">
    <text evidence="2">The sequence shown here is derived from an EMBL/GenBank/DDBJ whole genome shotgun (WGS) entry which is preliminary data.</text>
</comment>
<dbReference type="PANTHER" id="PTHR21301:SF10">
    <property type="entry name" value="REVERSE TRANSCRIPTASE DOMAIN-CONTAINING PROTEIN"/>
    <property type="match status" value="1"/>
</dbReference>
<dbReference type="PANTHER" id="PTHR21301">
    <property type="entry name" value="REVERSE TRANSCRIPTASE"/>
    <property type="match status" value="1"/>
</dbReference>
<gene>
    <name evidence="2" type="ORF">JBS370_LOCUS34251</name>
</gene>
<feature type="domain" description="Reverse transcriptase" evidence="1">
    <location>
        <begin position="277"/>
        <end position="546"/>
    </location>
</feature>
<dbReference type="Proteomes" id="UP000663836">
    <property type="component" value="Unassembled WGS sequence"/>
</dbReference>
<proteinExistence type="predicted"/>
<organism evidence="2 3">
    <name type="scientific">Rotaria sordida</name>
    <dbReference type="NCBI Taxonomy" id="392033"/>
    <lineage>
        <taxon>Eukaryota</taxon>
        <taxon>Metazoa</taxon>
        <taxon>Spiralia</taxon>
        <taxon>Gnathifera</taxon>
        <taxon>Rotifera</taxon>
        <taxon>Eurotatoria</taxon>
        <taxon>Bdelloidea</taxon>
        <taxon>Philodinida</taxon>
        <taxon>Philodinidae</taxon>
        <taxon>Rotaria</taxon>
    </lineage>
</organism>
<dbReference type="AlphaFoldDB" id="A0A819YK27"/>